<keyword evidence="3" id="KW-1185">Reference proteome</keyword>
<proteinExistence type="predicted"/>
<dbReference type="Proteomes" id="UP000593719">
    <property type="component" value="Chromosome"/>
</dbReference>
<sequence>MYEITFSKKYEKTVKKFFKKHQNLKEKYTKTILLLQKNPFHPSLRLHKLQGSLNEYHSVSIDMDHRILIDFIIIDEQIVLIDIGSHDEVY</sequence>
<evidence type="ECO:0000256" key="1">
    <source>
        <dbReference type="ARBA" id="ARBA00022649"/>
    </source>
</evidence>
<dbReference type="Pfam" id="PF15738">
    <property type="entry name" value="YafQ_toxin"/>
    <property type="match status" value="1"/>
</dbReference>
<name>A0A7M1B4W9_9BACT</name>
<accession>A0A7M1B4W9</accession>
<dbReference type="RefSeq" id="WP_193150676.1">
    <property type="nucleotide sequence ID" value="NZ_CP041235.1"/>
</dbReference>
<organism evidence="2 3">
    <name type="scientific">Sulfurimonas sediminis</name>
    <dbReference type="NCBI Taxonomy" id="2590020"/>
    <lineage>
        <taxon>Bacteria</taxon>
        <taxon>Pseudomonadati</taxon>
        <taxon>Campylobacterota</taxon>
        <taxon>Epsilonproteobacteria</taxon>
        <taxon>Campylobacterales</taxon>
        <taxon>Sulfurimonadaceae</taxon>
        <taxon>Sulfurimonas</taxon>
    </lineage>
</organism>
<keyword evidence="1" id="KW-1277">Toxin-antitoxin system</keyword>
<reference evidence="2 3" key="1">
    <citation type="submission" date="2019-06" db="EMBL/GenBank/DDBJ databases">
        <title>Sulfurimonas gotlandica sp. nov., a chemoautotrophic and psychrotolerant epsilonproteobacterium isolated from a pelagic redoxcline, and an emended description of the genus Sulfurimonas.</title>
        <authorList>
            <person name="Wang S."/>
            <person name="Jiang L."/>
            <person name="Shao Z."/>
        </authorList>
    </citation>
    <scope>NUCLEOTIDE SEQUENCE [LARGE SCALE GENOMIC DNA]</scope>
    <source>
        <strain evidence="2 3">S2-6</strain>
    </source>
</reference>
<dbReference type="Gene3D" id="3.30.2310.20">
    <property type="entry name" value="RelE-like"/>
    <property type="match status" value="1"/>
</dbReference>
<dbReference type="InterPro" id="IPR007712">
    <property type="entry name" value="RelE/ParE_toxin"/>
</dbReference>
<dbReference type="NCBIfam" id="TIGR02385">
    <property type="entry name" value="RelE_StbE"/>
    <property type="match status" value="1"/>
</dbReference>
<protein>
    <submittedName>
        <fullName evidence="2">Type II toxin-antitoxin system mRNA interferase toxin, RelE/StbE family</fullName>
    </submittedName>
</protein>
<dbReference type="InterPro" id="IPR035093">
    <property type="entry name" value="RelE/ParE_toxin_dom_sf"/>
</dbReference>
<evidence type="ECO:0000313" key="3">
    <source>
        <dbReference type="Proteomes" id="UP000593719"/>
    </source>
</evidence>
<dbReference type="KEGG" id="ssei:FJR45_11585"/>
<gene>
    <name evidence="2" type="ORF">FJR45_11585</name>
</gene>
<dbReference type="SUPFAM" id="SSF143011">
    <property type="entry name" value="RelE-like"/>
    <property type="match status" value="1"/>
</dbReference>
<dbReference type="EMBL" id="CP041235">
    <property type="protein sequence ID" value="QOP44546.1"/>
    <property type="molecule type" value="Genomic_DNA"/>
</dbReference>
<evidence type="ECO:0000313" key="2">
    <source>
        <dbReference type="EMBL" id="QOP44546.1"/>
    </source>
</evidence>
<dbReference type="AlphaFoldDB" id="A0A7M1B4W9"/>
<dbReference type="InterPro" id="IPR004386">
    <property type="entry name" value="Toxin_YafQ-like"/>
</dbReference>